<feature type="domain" description="DUF7270" evidence="1">
    <location>
        <begin position="1"/>
        <end position="197"/>
    </location>
</feature>
<gene>
    <name evidence="2" type="ORF">2050H1_124</name>
</gene>
<name>A0A249Y2H8_9CAUD</name>
<protein>
    <recommendedName>
        <fullName evidence="1">DUF7270 domain-containing protein</fullName>
    </recommendedName>
</protein>
<dbReference type="Proteomes" id="UP000224362">
    <property type="component" value="Segment"/>
</dbReference>
<organism evidence="2 3">
    <name type="scientific">Serratia phage 2050H1</name>
    <dbReference type="NCBI Taxonomy" id="2024250"/>
    <lineage>
        <taxon>Viruses</taxon>
        <taxon>Duplodnaviria</taxon>
        <taxon>Heunggongvirae</taxon>
        <taxon>Uroviricota</taxon>
        <taxon>Caudoviricetes</taxon>
        <taxon>Pantevenvirales</taxon>
        <taxon>Ackermannviridae</taxon>
        <taxon>Miltonvirus</taxon>
        <taxon>Miltonvirus MAM1</taxon>
    </lineage>
</organism>
<proteinExistence type="predicted"/>
<evidence type="ECO:0000313" key="3">
    <source>
        <dbReference type="Proteomes" id="UP000224362"/>
    </source>
</evidence>
<evidence type="ECO:0000259" key="1">
    <source>
        <dbReference type="Pfam" id="PF23934"/>
    </source>
</evidence>
<dbReference type="Pfam" id="PF23934">
    <property type="entry name" value="DUF7270"/>
    <property type="match status" value="1"/>
</dbReference>
<dbReference type="InterPro" id="IPR055694">
    <property type="entry name" value="DUF7270"/>
</dbReference>
<accession>A0A249Y2H8</accession>
<dbReference type="EMBL" id="MF285619">
    <property type="protein sequence ID" value="ASZ78890.1"/>
    <property type="molecule type" value="Genomic_DNA"/>
</dbReference>
<reference evidence="2 3" key="1">
    <citation type="submission" date="2017-06" db="EMBL/GenBank/DDBJ databases">
        <authorList>
            <person name="Kim H.J."/>
            <person name="Triplett B.A."/>
        </authorList>
    </citation>
    <scope>NUCLEOTIDE SEQUENCE [LARGE SCALE GENOMIC DNA]</scope>
</reference>
<sequence length="199" mass="21933">MIILPTDVGVEHILVLTAIQAMKDGVITAPYSGTIRKFEYAVGRGYFSKCVFGWLETAKASYPGDLQPGDEYSVDEVVHYLSVNGFIAYDRTQEMFLLNGLWKPFPYYMTTEANIQDNGALVWGREGIGASYTAYNTPGVPFDGTVEEYLAQYPAHKVAGNDAVLIMPAAQAAPRLINGWNPSIRALVAEFRTNLPSPR</sequence>
<evidence type="ECO:0000313" key="2">
    <source>
        <dbReference type="EMBL" id="ASZ78890.1"/>
    </source>
</evidence>